<accession>A0ABT2FYE2</accession>
<dbReference type="RefSeq" id="WP_259428082.1">
    <property type="nucleotide sequence ID" value="NZ_JANWTC010000007.1"/>
</dbReference>
<reference evidence="3 4" key="1">
    <citation type="submission" date="2022-08" db="EMBL/GenBank/DDBJ databases">
        <title>YIM 101645 draft genome.</title>
        <authorList>
            <person name="Chen X."/>
        </authorList>
    </citation>
    <scope>NUCLEOTIDE SEQUENCE [LARGE SCALE GENOMIC DNA]</scope>
    <source>
        <strain evidence="3 4">YIM 101645</strain>
    </source>
</reference>
<protein>
    <submittedName>
        <fullName evidence="3">META domain-containing protein</fullName>
    </submittedName>
</protein>
<feature type="signal peptide" evidence="1">
    <location>
        <begin position="1"/>
        <end position="28"/>
    </location>
</feature>
<evidence type="ECO:0000313" key="3">
    <source>
        <dbReference type="EMBL" id="MCS5480024.1"/>
    </source>
</evidence>
<evidence type="ECO:0000313" key="4">
    <source>
        <dbReference type="Proteomes" id="UP001205965"/>
    </source>
</evidence>
<dbReference type="Proteomes" id="UP001205965">
    <property type="component" value="Unassembled WGS sequence"/>
</dbReference>
<feature type="chain" id="PRO_5046665567" evidence="1">
    <location>
        <begin position="29"/>
        <end position="121"/>
    </location>
</feature>
<dbReference type="Gene3D" id="2.40.128.270">
    <property type="match status" value="1"/>
</dbReference>
<feature type="domain" description="DUF306" evidence="2">
    <location>
        <begin position="38"/>
        <end position="115"/>
    </location>
</feature>
<gene>
    <name evidence="3" type="ORF">NYP18_10200</name>
</gene>
<keyword evidence="1" id="KW-0732">Signal</keyword>
<comment type="caution">
    <text evidence="3">The sequence shown here is derived from an EMBL/GenBank/DDBJ whole genome shotgun (WGS) entry which is preliminary data.</text>
</comment>
<sequence>MRTSTLGRLCALAFVPLLLVGCATESSAVEPEGTWGLEAQGEAHLVLAEDGRVSGSDGCNRLTGSWELVEDRVELSPLASTMMACEGVETWLGGAETLDIEGDTMHVLDGQGEELGTLERQ</sequence>
<dbReference type="PROSITE" id="PS51257">
    <property type="entry name" value="PROKAR_LIPOPROTEIN"/>
    <property type="match status" value="1"/>
</dbReference>
<dbReference type="Pfam" id="PF03724">
    <property type="entry name" value="META"/>
    <property type="match status" value="1"/>
</dbReference>
<organism evidence="3 4">
    <name type="scientific">Corynebacterium lemuris</name>
    <dbReference type="NCBI Taxonomy" id="1859292"/>
    <lineage>
        <taxon>Bacteria</taxon>
        <taxon>Bacillati</taxon>
        <taxon>Actinomycetota</taxon>
        <taxon>Actinomycetes</taxon>
        <taxon>Mycobacteriales</taxon>
        <taxon>Corynebacteriaceae</taxon>
        <taxon>Corynebacterium</taxon>
    </lineage>
</organism>
<dbReference type="EMBL" id="JANWTC010000007">
    <property type="protein sequence ID" value="MCS5480024.1"/>
    <property type="molecule type" value="Genomic_DNA"/>
</dbReference>
<dbReference type="InterPro" id="IPR038670">
    <property type="entry name" value="HslJ-like_sf"/>
</dbReference>
<keyword evidence="4" id="KW-1185">Reference proteome</keyword>
<evidence type="ECO:0000259" key="2">
    <source>
        <dbReference type="Pfam" id="PF03724"/>
    </source>
</evidence>
<evidence type="ECO:0000256" key="1">
    <source>
        <dbReference type="SAM" id="SignalP"/>
    </source>
</evidence>
<dbReference type="InterPro" id="IPR005184">
    <property type="entry name" value="DUF306_Meta_HslJ"/>
</dbReference>
<name>A0ABT2FYE2_9CORY</name>
<proteinExistence type="predicted"/>